<gene>
    <name evidence="3" type="ORF">FE257_003425</name>
</gene>
<dbReference type="InterPro" id="IPR052432">
    <property type="entry name" value="PITP/CRAL-TRIO"/>
</dbReference>
<dbReference type="Gene3D" id="3.40.525.10">
    <property type="entry name" value="CRAL-TRIO lipid binding domain"/>
    <property type="match status" value="1"/>
</dbReference>
<dbReference type="SUPFAM" id="SSF52087">
    <property type="entry name" value="CRAL/TRIO domain"/>
    <property type="match status" value="1"/>
</dbReference>
<keyword evidence="4" id="KW-1185">Reference proteome</keyword>
<evidence type="ECO:0000313" key="4">
    <source>
        <dbReference type="Proteomes" id="UP001194746"/>
    </source>
</evidence>
<reference evidence="3" key="2">
    <citation type="submission" date="2020-02" db="EMBL/GenBank/DDBJ databases">
        <authorList>
            <person name="Gilchrist C.L.M."/>
            <person name="Chooi Y.-H."/>
        </authorList>
    </citation>
    <scope>NUCLEOTIDE SEQUENCE</scope>
    <source>
        <strain evidence="3">MST-FP2251</strain>
    </source>
</reference>
<dbReference type="InterPro" id="IPR011074">
    <property type="entry name" value="CRAL/TRIO_N_dom"/>
</dbReference>
<proteinExistence type="predicted"/>
<dbReference type="Pfam" id="PF03765">
    <property type="entry name" value="CRAL_TRIO_N"/>
    <property type="match status" value="1"/>
</dbReference>
<dbReference type="AlphaFoldDB" id="A0AAD4CBM6"/>
<dbReference type="SMART" id="SM00516">
    <property type="entry name" value="SEC14"/>
    <property type="match status" value="1"/>
</dbReference>
<evidence type="ECO:0000313" key="3">
    <source>
        <dbReference type="EMBL" id="KAF9883475.1"/>
    </source>
</evidence>
<dbReference type="PANTHER" id="PTHR46590:SF1">
    <property type="entry name" value="PHOSPHATIDYLINOSITOL TRANSFER PROTEIN CSR1"/>
    <property type="match status" value="1"/>
</dbReference>
<dbReference type="PANTHER" id="PTHR46590">
    <property type="entry name" value="PHOSPHATIDYLINOSITOL TRANSFER PROTEIN CSR1-RELATED"/>
    <property type="match status" value="1"/>
</dbReference>
<dbReference type="PROSITE" id="PS50191">
    <property type="entry name" value="CRAL_TRIO"/>
    <property type="match status" value="1"/>
</dbReference>
<dbReference type="EMBL" id="VCAU01000163">
    <property type="protein sequence ID" value="KAF9883475.1"/>
    <property type="molecule type" value="Genomic_DNA"/>
</dbReference>
<feature type="domain" description="CRAL-TRIO" evidence="2">
    <location>
        <begin position="329"/>
        <end position="474"/>
    </location>
</feature>
<evidence type="ECO:0000256" key="1">
    <source>
        <dbReference type="SAM" id="MobiDB-lite"/>
    </source>
</evidence>
<dbReference type="InterPro" id="IPR036273">
    <property type="entry name" value="CRAL/TRIO_N_dom_sf"/>
</dbReference>
<evidence type="ECO:0000259" key="2">
    <source>
        <dbReference type="PROSITE" id="PS50191"/>
    </source>
</evidence>
<dbReference type="SMART" id="SM01100">
    <property type="entry name" value="CRAL_TRIO_N"/>
    <property type="match status" value="1"/>
</dbReference>
<dbReference type="CDD" id="cd00170">
    <property type="entry name" value="SEC14"/>
    <property type="match status" value="1"/>
</dbReference>
<accession>A0AAD4CBM6</accession>
<name>A0AAD4CBM6_ASPNN</name>
<comment type="caution">
    <text evidence="3">The sequence shown here is derived from an EMBL/GenBank/DDBJ whole genome shotgun (WGS) entry which is preliminary data.</text>
</comment>
<protein>
    <recommendedName>
        <fullName evidence="2">CRAL-TRIO domain-containing protein</fullName>
    </recommendedName>
</protein>
<organism evidence="3 4">
    <name type="scientific">Aspergillus nanangensis</name>
    <dbReference type="NCBI Taxonomy" id="2582783"/>
    <lineage>
        <taxon>Eukaryota</taxon>
        <taxon>Fungi</taxon>
        <taxon>Dikarya</taxon>
        <taxon>Ascomycota</taxon>
        <taxon>Pezizomycotina</taxon>
        <taxon>Eurotiomycetes</taxon>
        <taxon>Eurotiomycetidae</taxon>
        <taxon>Eurotiales</taxon>
        <taxon>Aspergillaceae</taxon>
        <taxon>Aspergillus</taxon>
        <taxon>Aspergillus subgen. Circumdati</taxon>
    </lineage>
</organism>
<dbReference type="SUPFAM" id="SSF46938">
    <property type="entry name" value="CRAL/TRIO N-terminal domain"/>
    <property type="match status" value="1"/>
</dbReference>
<dbReference type="Proteomes" id="UP001194746">
    <property type="component" value="Unassembled WGS sequence"/>
</dbReference>
<dbReference type="Pfam" id="PF00650">
    <property type="entry name" value="CRAL_TRIO"/>
    <property type="match status" value="1"/>
</dbReference>
<reference evidence="3" key="1">
    <citation type="journal article" date="2019" name="Beilstein J. Org. Chem.">
        <title>Nanangenines: drimane sesquiterpenoids as the dominant metabolite cohort of a novel Australian fungus, Aspergillus nanangensis.</title>
        <authorList>
            <person name="Lacey H.J."/>
            <person name="Gilchrist C.L.M."/>
            <person name="Crombie A."/>
            <person name="Kalaitzis J.A."/>
            <person name="Vuong D."/>
            <person name="Rutledge P.J."/>
            <person name="Turner P."/>
            <person name="Pitt J.I."/>
            <person name="Lacey E."/>
            <person name="Chooi Y.H."/>
            <person name="Piggott A.M."/>
        </authorList>
    </citation>
    <scope>NUCLEOTIDE SEQUENCE</scope>
    <source>
        <strain evidence="3">MST-FP2251</strain>
    </source>
</reference>
<dbReference type="InterPro" id="IPR001251">
    <property type="entry name" value="CRAL-TRIO_dom"/>
</dbReference>
<sequence length="598" mass="67690">MHVGLLIRRRLLLSSAKSIPSTSSRARSHILAPLYHHTGALTLSYPPTRSLSTFSSSFVEEPRKASSFWPITFTILLIGGGTWLQDKYQNPGIEPHPDSHSLIPPQDDQSLFLGVIDTLQTMSIDNAPGTVGNLTPEQEAKLQEFWILLFKVCGIKVDGLEATGDAAPPSPPQEKKQQPKRRFTFWGKATEEEKDDAASIKSANGVSSSLASLSITDGDDKFGQTKDFQKALVDMKPEEIRETFWNMVKQDNPDSLLLRFLRARKWDVKKALIMLISTIRWRLLDVNVDGDIMKNGEHLAVKQTQSSDPAEKKKGEEFLRQMRMGKSFLHGVDKQGRPICVIRVRLHRAGDQATESLDRFTVYTIESARMMLAPPVETACIIFDMSDFALANMDYHPVKFMIKCFEANYPESLGVVLIHKAPWIFSGIWNIIKGWLDPVVAQKIHFTKNYDDLQEFIAKDQIMKELEGEENWEYKYVEIQPDENKTMEDTAKRDELMAARQKLAQELQDATLSWLQASSKKDEDGVKGTKEKRDELIAKLRVQYWETDAYVRAHSLYDRLNVIQGGGKIDFYPKEVMTTGNALAKTNGEESTTKNGTD</sequence>
<dbReference type="InterPro" id="IPR036865">
    <property type="entry name" value="CRAL-TRIO_dom_sf"/>
</dbReference>
<feature type="region of interest" description="Disordered" evidence="1">
    <location>
        <begin position="162"/>
        <end position="181"/>
    </location>
</feature>